<evidence type="ECO:0000256" key="1">
    <source>
        <dbReference type="SAM" id="MobiDB-lite"/>
    </source>
</evidence>
<gene>
    <name evidence="2" type="ORF">QRT03_18055</name>
</gene>
<feature type="region of interest" description="Disordered" evidence="1">
    <location>
        <begin position="222"/>
        <end position="247"/>
    </location>
</feature>
<feature type="region of interest" description="Disordered" evidence="1">
    <location>
        <begin position="111"/>
        <end position="159"/>
    </location>
</feature>
<evidence type="ECO:0000313" key="2">
    <source>
        <dbReference type="EMBL" id="MDL5157876.1"/>
    </source>
</evidence>
<sequence length="458" mass="46507">MARHRSGSDATPRTGSWPAALDAPPAGPRPVAGRHRHDPATNPLDLAAIARAAAEAREGTPGRRAAVAEHTAVAPTGGTPTAGAPTAVAPTAGAPTAVVPAAAAPTAVAPPLTAPRTTASPTAATPAPRTPVPHAPTPHAMAATPAPRTSGHRAPRSRTSTTTRAAGALALFGALAGASVAAASTGPAFLADPPADTGELQRPDTLAVAPAGVSESVAPRVAPHTTAPAPTTEAPATTTTTKAPVDDGRTLWSADFRTAGMKNFKSTPWNNQGAKSPTLAGGLLNFLMPGGGKRSEVEPDFKSLSEGDEYYFGFSVRLAPDFPANTSDWQVITQFKNDGTGTPPLELKVQDGKFLIDGDGGGFSKEVGAATPGQWTHIVLKVKFSASDGTVSAWQDGVQRFADYAPPSGTMYEGKDSYVKTGIYRDSSIGQAGKLSFGSWAIGTSLGSVSKDLPAGRD</sequence>
<dbReference type="Proteomes" id="UP001231924">
    <property type="component" value="Unassembled WGS sequence"/>
</dbReference>
<dbReference type="EMBL" id="JASVWF010000003">
    <property type="protein sequence ID" value="MDL5157876.1"/>
    <property type="molecule type" value="Genomic_DNA"/>
</dbReference>
<dbReference type="InterPro" id="IPR013320">
    <property type="entry name" value="ConA-like_dom_sf"/>
</dbReference>
<name>A0ABT7MB45_9PSEU</name>
<evidence type="ECO:0000313" key="3">
    <source>
        <dbReference type="Proteomes" id="UP001231924"/>
    </source>
</evidence>
<keyword evidence="3" id="KW-1185">Reference proteome</keyword>
<dbReference type="SUPFAM" id="SSF49899">
    <property type="entry name" value="Concanavalin A-like lectins/glucanases"/>
    <property type="match status" value="1"/>
</dbReference>
<dbReference type="GO" id="GO:0016829">
    <property type="term" value="F:lyase activity"/>
    <property type="evidence" value="ECO:0007669"/>
    <property type="project" value="UniProtKB-KW"/>
</dbReference>
<dbReference type="RefSeq" id="WP_286054324.1">
    <property type="nucleotide sequence ID" value="NZ_JASVWF010000003.1"/>
</dbReference>
<reference evidence="2 3" key="1">
    <citation type="submission" date="2023-06" db="EMBL/GenBank/DDBJ databases">
        <title>Actinomycetospora Odt1-22.</title>
        <authorList>
            <person name="Supong K."/>
        </authorList>
    </citation>
    <scope>NUCLEOTIDE SEQUENCE [LARGE SCALE GENOMIC DNA]</scope>
    <source>
        <strain evidence="2 3">Odt1-22</strain>
    </source>
</reference>
<protein>
    <submittedName>
        <fullName evidence="2">Heparin lyase I family protein</fullName>
    </submittedName>
</protein>
<dbReference type="Pfam" id="PF14099">
    <property type="entry name" value="Polysacc_lyase"/>
    <property type="match status" value="1"/>
</dbReference>
<organism evidence="2 3">
    <name type="scientific">Actinomycetospora termitidis</name>
    <dbReference type="NCBI Taxonomy" id="3053470"/>
    <lineage>
        <taxon>Bacteria</taxon>
        <taxon>Bacillati</taxon>
        <taxon>Actinomycetota</taxon>
        <taxon>Actinomycetes</taxon>
        <taxon>Pseudonocardiales</taxon>
        <taxon>Pseudonocardiaceae</taxon>
        <taxon>Actinomycetospora</taxon>
    </lineage>
</organism>
<feature type="region of interest" description="Disordered" evidence="1">
    <location>
        <begin position="1"/>
        <end position="41"/>
    </location>
</feature>
<comment type="caution">
    <text evidence="2">The sequence shown here is derived from an EMBL/GenBank/DDBJ whole genome shotgun (WGS) entry which is preliminary data.</text>
</comment>
<accession>A0ABT7MB45</accession>
<keyword evidence="2" id="KW-0456">Lyase</keyword>
<feature type="compositionally biased region" description="Low complexity" evidence="1">
    <location>
        <begin position="111"/>
        <end position="127"/>
    </location>
</feature>
<feature type="compositionally biased region" description="Low complexity" evidence="1">
    <location>
        <begin position="222"/>
        <end position="243"/>
    </location>
</feature>
<feature type="compositionally biased region" description="Low complexity" evidence="1">
    <location>
        <begin position="137"/>
        <end position="149"/>
    </location>
</feature>
<dbReference type="Gene3D" id="2.60.120.200">
    <property type="match status" value="1"/>
</dbReference>
<proteinExistence type="predicted"/>
<dbReference type="InterPro" id="IPR025975">
    <property type="entry name" value="Polysacc_lyase"/>
</dbReference>